<reference evidence="2 3" key="1">
    <citation type="submission" date="2016-05" db="EMBL/GenBank/DDBJ databases">
        <title>Genome Sequence of Pseudomonas citronellolis Strain SJTE-3, an Estrogens and Persistent Organic Pollutants degradation strain.</title>
        <authorList>
            <person name="Liang R."/>
        </authorList>
    </citation>
    <scope>NUCLEOTIDE SEQUENCE [LARGE SCALE GENOMIC DNA]</scope>
    <source>
        <strain evidence="2 3">SJTE-3</strain>
    </source>
</reference>
<name>A0A1A9K6J2_9PSED</name>
<dbReference type="InterPro" id="IPR010090">
    <property type="entry name" value="Phage_tape_meas"/>
</dbReference>
<feature type="domain" description="Phage tail tape measure protein" evidence="1">
    <location>
        <begin position="170"/>
        <end position="314"/>
    </location>
</feature>
<accession>A0A1A9K6J2</accession>
<dbReference type="Proteomes" id="UP000077748">
    <property type="component" value="Chromosome"/>
</dbReference>
<dbReference type="Pfam" id="PF10145">
    <property type="entry name" value="PhageMin_Tail"/>
    <property type="match status" value="1"/>
</dbReference>
<evidence type="ECO:0000313" key="2">
    <source>
        <dbReference type="EMBL" id="ANI13098.1"/>
    </source>
</evidence>
<dbReference type="EMBL" id="CP015878">
    <property type="protein sequence ID" value="ANI13098.1"/>
    <property type="molecule type" value="Genomic_DNA"/>
</dbReference>
<gene>
    <name evidence="2" type="ORF">A9C11_03460</name>
</gene>
<dbReference type="AlphaFoldDB" id="A0A1A9K6J2"/>
<evidence type="ECO:0000259" key="1">
    <source>
        <dbReference type="Pfam" id="PF10145"/>
    </source>
</evidence>
<protein>
    <recommendedName>
        <fullName evidence="1">Phage tail tape measure protein domain-containing protein</fullName>
    </recommendedName>
</protein>
<evidence type="ECO:0000313" key="3">
    <source>
        <dbReference type="Proteomes" id="UP000077748"/>
    </source>
</evidence>
<organism evidence="2 3">
    <name type="scientific">Pseudomonas citronellolis</name>
    <dbReference type="NCBI Taxonomy" id="53408"/>
    <lineage>
        <taxon>Bacteria</taxon>
        <taxon>Pseudomonadati</taxon>
        <taxon>Pseudomonadota</taxon>
        <taxon>Gammaproteobacteria</taxon>
        <taxon>Pseudomonadales</taxon>
        <taxon>Pseudomonadaceae</taxon>
        <taxon>Pseudomonas</taxon>
    </lineage>
</organism>
<sequence length="640" mass="66152">MSEKQKISIVLGGVLDASFGAVVADAKARVEALRRGSERAFDLQGLVGETRDLQAEYLRLQRIGDAQAGTTLRALEGNLALLKRHGLEVGNLSKLYERLGRSVRGSELRARGWEQLESAGRRFGELGRFGSAMGVPIGIAADYQERIRALAIRGGIVGTAQERRLSQRIQESAQGSGMSRDDSASLLAALMDSGMRQQDAQALLPLAAKFARSQGAGLADTAALLRSLQVKAGLDTPAELAKTLDSLAFLGQQGEFETADLARHLPELLSRARPRKGRGSEAVVRLGAMLELQMRRSGSPEEAAERVSKGLKGLLPASGGGEELRRLQAQALKVSGVVDSLLLQRNDTTSARIGAARASGETLLGAVGDALVPYVDPALEVGSEGFRRATQLVNENPGVVASAVGLFGAYKGGRALFDAGRGAVNLARGGLLGARAGKLPEIALRTGNTVSGVPAVLDAAGKGGAQLARGGRLLLRGAVPLSAGLAVLGAVDTYASDGSAQQKGEGYGGAAGALVGTALGAAVGSIVPVVGTAIGGALGGLLGEKLGGWGGGKLGAWLGKESAAAKAEAASAPEAKLPPAAPAIPPVQNWHFSPQITLNVGGGLFEPRLLAEQLLPQLRRLLDEFNSRQRNDSLFDLPRL</sequence>
<proteinExistence type="predicted"/>
<dbReference type="RefSeq" id="WP_064581837.1">
    <property type="nucleotide sequence ID" value="NZ_CP015878.1"/>
</dbReference>